<feature type="signal peptide" evidence="10">
    <location>
        <begin position="1"/>
        <end position="21"/>
    </location>
</feature>
<dbReference type="PROSITE" id="PS50026">
    <property type="entry name" value="EGF_3"/>
    <property type="match status" value="1"/>
</dbReference>
<proteinExistence type="inferred from homology"/>
<gene>
    <name evidence="12" type="ORF">MAR_037265</name>
</gene>
<keyword evidence="7" id="KW-0245">EGF-like domain</keyword>
<evidence type="ECO:0000256" key="1">
    <source>
        <dbReference type="ARBA" id="ARBA00004651"/>
    </source>
</evidence>
<name>A0ABY7FRS8_MYAAR</name>
<evidence type="ECO:0000313" key="12">
    <source>
        <dbReference type="EMBL" id="WAR23596.1"/>
    </source>
</evidence>
<organism evidence="12 13">
    <name type="scientific">Mya arenaria</name>
    <name type="common">Soft-shell clam</name>
    <dbReference type="NCBI Taxonomy" id="6604"/>
    <lineage>
        <taxon>Eukaryota</taxon>
        <taxon>Metazoa</taxon>
        <taxon>Spiralia</taxon>
        <taxon>Lophotrochozoa</taxon>
        <taxon>Mollusca</taxon>
        <taxon>Bivalvia</taxon>
        <taxon>Autobranchia</taxon>
        <taxon>Heteroconchia</taxon>
        <taxon>Euheterodonta</taxon>
        <taxon>Imparidentia</taxon>
        <taxon>Neoheterodontei</taxon>
        <taxon>Myida</taxon>
        <taxon>Myoidea</taxon>
        <taxon>Myidae</taxon>
        <taxon>Mya</taxon>
    </lineage>
</organism>
<feature type="region of interest" description="Disordered" evidence="8">
    <location>
        <begin position="217"/>
        <end position="272"/>
    </location>
</feature>
<keyword evidence="5 9" id="KW-1133">Transmembrane helix</keyword>
<evidence type="ECO:0000256" key="5">
    <source>
        <dbReference type="ARBA" id="ARBA00022989"/>
    </source>
</evidence>
<feature type="domain" description="EGF-like" evidence="11">
    <location>
        <begin position="511"/>
        <end position="551"/>
    </location>
</feature>
<feature type="transmembrane region" description="Helical" evidence="9">
    <location>
        <begin position="563"/>
        <end position="585"/>
    </location>
</feature>
<evidence type="ECO:0000256" key="3">
    <source>
        <dbReference type="ARBA" id="ARBA00022475"/>
    </source>
</evidence>
<dbReference type="Pfam" id="PF12036">
    <property type="entry name" value="DUF3522"/>
    <property type="match status" value="2"/>
</dbReference>
<comment type="caution">
    <text evidence="7">Lacks conserved residue(s) required for the propagation of feature annotation.</text>
</comment>
<evidence type="ECO:0000256" key="9">
    <source>
        <dbReference type="SAM" id="Phobius"/>
    </source>
</evidence>
<feature type="transmembrane region" description="Helical" evidence="9">
    <location>
        <begin position="592"/>
        <end position="617"/>
    </location>
</feature>
<evidence type="ECO:0000256" key="10">
    <source>
        <dbReference type="SAM" id="SignalP"/>
    </source>
</evidence>
<protein>
    <submittedName>
        <fullName evidence="12">TMM8B-like protein</fullName>
    </submittedName>
</protein>
<keyword evidence="13" id="KW-1185">Reference proteome</keyword>
<feature type="transmembrane region" description="Helical" evidence="9">
    <location>
        <begin position="681"/>
        <end position="703"/>
    </location>
</feature>
<dbReference type="InterPro" id="IPR000742">
    <property type="entry name" value="EGF"/>
</dbReference>
<dbReference type="PANTHER" id="PTHR14319:SF3">
    <property type="entry name" value="TRANSMEMBRANE PROTEIN-LIKE PROTEIN"/>
    <property type="match status" value="1"/>
</dbReference>
<feature type="disulfide bond" evidence="7">
    <location>
        <begin position="541"/>
        <end position="550"/>
    </location>
</feature>
<keyword evidence="3" id="KW-1003">Cell membrane</keyword>
<reference evidence="12" key="1">
    <citation type="submission" date="2022-11" db="EMBL/GenBank/DDBJ databases">
        <title>Centuries of genome instability and evolution in soft-shell clam transmissible cancer (bioRxiv).</title>
        <authorList>
            <person name="Hart S.F.M."/>
            <person name="Yonemitsu M.A."/>
            <person name="Giersch R.M."/>
            <person name="Beal B.F."/>
            <person name="Arriagada G."/>
            <person name="Davis B.W."/>
            <person name="Ostrander E.A."/>
            <person name="Goff S.P."/>
            <person name="Metzger M.J."/>
        </authorList>
    </citation>
    <scope>NUCLEOTIDE SEQUENCE</scope>
    <source>
        <strain evidence="12">MELC-2E11</strain>
        <tissue evidence="12">Siphon/mantle</tissue>
    </source>
</reference>
<feature type="chain" id="PRO_5046094101" evidence="10">
    <location>
        <begin position="22"/>
        <end position="790"/>
    </location>
</feature>
<dbReference type="PANTHER" id="PTHR14319">
    <property type="entry name" value="FIVE-SPAN TRANSMEMBRANE PROTEIN M83"/>
    <property type="match status" value="1"/>
</dbReference>
<dbReference type="InterPro" id="IPR021910">
    <property type="entry name" value="NGX6/PGAP6/MYMK"/>
</dbReference>
<evidence type="ECO:0000256" key="7">
    <source>
        <dbReference type="PROSITE-ProRule" id="PRU00076"/>
    </source>
</evidence>
<sequence>MLFPLTCVSMSFILHFIKIEGAVFSEVYWTTAIRLSEYSGYKSVSLLSYNIPSQTTQVTFTFQAKTSGSACTFREVHVYFQHGSYPLVTPYNETFPEDFYTNRTEAYNIQIVKDADPVSYLMTAPKPGTWYFTAFLPKNKNDKIEQKGFDKSCLYGMVVIVEAVGLDNIPQLDIDMQNQIALTQDTLHSQRTFRFSLPSHAVKYNVRIDSCNVKLSEQPNDAEDENSSNESQTGNNSSFTNETTYRVTVDNATANGPLSSKEITTSTTTAATTSRMTTAPLVPTTPTNINNCPVLVHIQSGSLSLNGAVSMTDCGNKTVCKESILSPDVEGWTYITMEIDKTYKCESLKLYIPKTIFHPKPVHTAHVGPSQDSCILISPLGRFVWSEQTFNVTYVLSDRGGIPAPMPITGLNVEDHFVLVMSFSIQEMTDIGGTLALHADLNLQEFDISHQNVTVYICLMKTKIPGGSTVRDCQNGLLLTMNMTTIENTVYIPYPEPVWCNSVPTVDLSLGLSGCVRGQCGEYGVCQDYISGVHVFSSCKCFAGWRGYGCTDGTEGRTKHEELVALLLLTLSNLFFLPAICLATYRRYFVEAVVYTYTIFADFLGSISSFWVTMLVMSKLPWRVRGFAQTIGVLGVAVGVEYDRHGLLVFAVPAGLAAVIMVGSWIFQCKRQRKLYPIKRYFLFHFLPGVILALTGLSLFAFLETENNYKYTHSCWHIAMSLSIVFLLPTRPRKGTNTDTTTNQSSLETNITNANSQVLLYSYANLPNGSTVREINMEAIDNPSYISPYS</sequence>
<keyword evidence="10" id="KW-0732">Signal</keyword>
<keyword evidence="6 9" id="KW-0472">Membrane</keyword>
<dbReference type="PROSITE" id="PS01186">
    <property type="entry name" value="EGF_2"/>
    <property type="match status" value="1"/>
</dbReference>
<evidence type="ECO:0000259" key="11">
    <source>
        <dbReference type="PROSITE" id="PS50026"/>
    </source>
</evidence>
<evidence type="ECO:0000256" key="8">
    <source>
        <dbReference type="SAM" id="MobiDB-lite"/>
    </source>
</evidence>
<evidence type="ECO:0000256" key="2">
    <source>
        <dbReference type="ARBA" id="ARBA00005542"/>
    </source>
</evidence>
<accession>A0ABY7FRS8</accession>
<evidence type="ECO:0000313" key="13">
    <source>
        <dbReference type="Proteomes" id="UP001164746"/>
    </source>
</evidence>
<keyword evidence="4 9" id="KW-0812">Transmembrane</keyword>
<feature type="transmembrane region" description="Helical" evidence="9">
    <location>
        <begin position="709"/>
        <end position="728"/>
    </location>
</feature>
<dbReference type="EMBL" id="CP111024">
    <property type="protein sequence ID" value="WAR23596.1"/>
    <property type="molecule type" value="Genomic_DNA"/>
</dbReference>
<comment type="subcellular location">
    <subcellularLocation>
        <location evidence="1">Cell membrane</location>
        <topology evidence="1">Multi-pass membrane protein</topology>
    </subcellularLocation>
</comment>
<dbReference type="PROSITE" id="PS00022">
    <property type="entry name" value="EGF_1"/>
    <property type="match status" value="1"/>
</dbReference>
<feature type="transmembrane region" description="Helical" evidence="9">
    <location>
        <begin position="647"/>
        <end position="669"/>
    </location>
</feature>
<evidence type="ECO:0000256" key="4">
    <source>
        <dbReference type="ARBA" id="ARBA00022692"/>
    </source>
</evidence>
<evidence type="ECO:0000256" key="6">
    <source>
        <dbReference type="ARBA" id="ARBA00023136"/>
    </source>
</evidence>
<feature type="compositionally biased region" description="Polar residues" evidence="8">
    <location>
        <begin position="228"/>
        <end position="263"/>
    </location>
</feature>
<dbReference type="Proteomes" id="UP001164746">
    <property type="component" value="Chromosome 13"/>
</dbReference>
<keyword evidence="7" id="KW-1015">Disulfide bond</keyword>
<comment type="similarity">
    <text evidence="2">Belongs to the TMEM8 family.</text>
</comment>